<feature type="compositionally biased region" description="Acidic residues" evidence="1">
    <location>
        <begin position="321"/>
        <end position="330"/>
    </location>
</feature>
<dbReference type="EMBL" id="CP019911">
    <property type="protein sequence ID" value="AQW29842.1"/>
    <property type="molecule type" value="Genomic_DNA"/>
</dbReference>
<evidence type="ECO:0000313" key="2">
    <source>
        <dbReference type="EMBL" id="AQW29842.1"/>
    </source>
</evidence>
<name>A0A1U9VGN0_9RALS</name>
<dbReference type="AlphaFoldDB" id="A0A1U9VGN0"/>
<feature type="region of interest" description="Disordered" evidence="1">
    <location>
        <begin position="297"/>
        <end position="330"/>
    </location>
</feature>
<gene>
    <name evidence="2" type="ORF">B0B51_07500</name>
</gene>
<evidence type="ECO:0008006" key="4">
    <source>
        <dbReference type="Google" id="ProtNLM"/>
    </source>
</evidence>
<accession>A0A1U9VGN0</accession>
<evidence type="ECO:0000256" key="1">
    <source>
        <dbReference type="SAM" id="MobiDB-lite"/>
    </source>
</evidence>
<organism evidence="2 3">
    <name type="scientific">blood disease bacterium A2-HR MARDI</name>
    <dbReference type="NCBI Taxonomy" id="1944648"/>
    <lineage>
        <taxon>Bacteria</taxon>
        <taxon>Pseudomonadati</taxon>
        <taxon>Pseudomonadota</taxon>
        <taxon>Betaproteobacteria</taxon>
        <taxon>Burkholderiales</taxon>
        <taxon>Burkholderiaceae</taxon>
        <taxon>Ralstonia</taxon>
        <taxon>Ralstonia solanacearum species complex</taxon>
    </lineage>
</organism>
<dbReference type="RefSeq" id="WP_078222260.1">
    <property type="nucleotide sequence ID" value="NZ_CP019911.1"/>
</dbReference>
<dbReference type="Proteomes" id="UP000189628">
    <property type="component" value="Chromosome"/>
</dbReference>
<protein>
    <recommendedName>
        <fullName evidence="4">Type III effector protein</fullName>
    </recommendedName>
</protein>
<feature type="region of interest" description="Disordered" evidence="1">
    <location>
        <begin position="239"/>
        <end position="259"/>
    </location>
</feature>
<sequence length="330" mass="36391">MGFGKLSTDHADTREQQRTAIRRTFAQFAKELNHDLEDYDNAALEHPALNDPLSPEERDELMEAMKVAHIWIAATRVPGGDFEKPLRLRLFFGGTQNFRDVRQDISSAFGRIADVDRAAKRAGELFAKILSHPDHVQLDFLGGASMGGAMAQAFRATVESRVLLPKQPSMILMDPQLLNNNQARRTTKGGAIDVDYSRPRGVALTLDYSKAPHRGLMGIMKGPGGYRYPGLVHIKLGLTDTDGEQGTRPKTSGPPGLGYHADPRQFVNALSRFSVDRHEAVLDDPAFDALRAPRWAPQQGPVRTSATLPAIARHGRRPMESIDEEDNPGT</sequence>
<reference evidence="2 3" key="1">
    <citation type="submission" date="2017-02" db="EMBL/GenBank/DDBJ databases">
        <title>Blood Disease Bacterium A2-HR MARDI.</title>
        <authorList>
            <person name="Badrun R."/>
            <person name="Abu Bakar N."/>
            <person name="Laboh R."/>
        </authorList>
    </citation>
    <scope>NUCLEOTIDE SEQUENCE [LARGE SCALE GENOMIC DNA]</scope>
    <source>
        <strain evidence="2 3">A2-HR MARDI</strain>
    </source>
</reference>
<evidence type="ECO:0000313" key="3">
    <source>
        <dbReference type="Proteomes" id="UP000189628"/>
    </source>
</evidence>
<proteinExistence type="predicted"/>